<dbReference type="InterPro" id="IPR036188">
    <property type="entry name" value="FAD/NAD-bd_sf"/>
</dbReference>
<dbReference type="PANTHER" id="PTHR13847">
    <property type="entry name" value="SARCOSINE DEHYDROGENASE-RELATED"/>
    <property type="match status" value="1"/>
</dbReference>
<reference evidence="4" key="1">
    <citation type="submission" date="2014-08" db="EMBL/GenBank/DDBJ databases">
        <authorList>
            <person name="Moulin L."/>
        </authorList>
    </citation>
    <scope>NUCLEOTIDE SEQUENCE [LARGE SCALE GENOMIC DNA]</scope>
</reference>
<dbReference type="EMBL" id="CCMZ01000037">
    <property type="protein sequence ID" value="CDX24789.1"/>
    <property type="molecule type" value="Genomic_DNA"/>
</dbReference>
<evidence type="ECO:0000313" key="3">
    <source>
        <dbReference type="EMBL" id="CDX24789.1"/>
    </source>
</evidence>
<keyword evidence="1" id="KW-0560">Oxidoreductase</keyword>
<dbReference type="PANTHER" id="PTHR13847:SF281">
    <property type="entry name" value="FAD DEPENDENT OXIDOREDUCTASE DOMAIN-CONTAINING PROTEIN"/>
    <property type="match status" value="1"/>
</dbReference>
<dbReference type="GO" id="GO:0016491">
    <property type="term" value="F:oxidoreductase activity"/>
    <property type="evidence" value="ECO:0007669"/>
    <property type="project" value="UniProtKB-KW"/>
</dbReference>
<gene>
    <name evidence="3" type="ORF">MPL3356_420017</name>
</gene>
<dbReference type="Gene3D" id="3.50.50.60">
    <property type="entry name" value="FAD/NAD(P)-binding domain"/>
    <property type="match status" value="1"/>
</dbReference>
<evidence type="ECO:0000259" key="2">
    <source>
        <dbReference type="Pfam" id="PF01266"/>
    </source>
</evidence>
<organism evidence="3 4">
    <name type="scientific">Mesorhizobium plurifarium</name>
    <dbReference type="NCBI Taxonomy" id="69974"/>
    <lineage>
        <taxon>Bacteria</taxon>
        <taxon>Pseudomonadati</taxon>
        <taxon>Pseudomonadota</taxon>
        <taxon>Alphaproteobacteria</taxon>
        <taxon>Hyphomicrobiales</taxon>
        <taxon>Phyllobacteriaceae</taxon>
        <taxon>Mesorhizobium</taxon>
    </lineage>
</organism>
<keyword evidence="4" id="KW-1185">Reference proteome</keyword>
<name>A0A090EAT2_MESPL</name>
<evidence type="ECO:0000256" key="1">
    <source>
        <dbReference type="ARBA" id="ARBA00023002"/>
    </source>
</evidence>
<dbReference type="Pfam" id="PF01266">
    <property type="entry name" value="DAO"/>
    <property type="match status" value="1"/>
</dbReference>
<sequence>MGGGWFGTSAARRIAELRRQDSVLLVDAVEIGNNAAGRCAGYAIDLAHNPRNANFVEDEKGNIEERDINLEGIAYLRDAVERHGIKCDWNPEGKTHSAVTARGEACLKTFALALDRIGAEYQWYDAHQMREMVGSSYYTKGLHTPGTVLLQPAALLRGIAANLGDNAKVYEKTPILEVVYGSPRHVLRTANGEIHAKNIILANNGFISEFGFYEKSAIPVYTYASMTRPLTAAEVARVGGRNTFGLIPAESFGTTVRRTVDNRLFIRNIYDYADGFHTTATQIARAKRSHQKSFDRRFPEISSIGFEYTWGGALSLAQNGGVVFGQLSDRVFGAGFCNGTGVSRGAIYGKAVAELACGQDSKSIRILKNKARPGPAYPKFITSLGVRYSTRYRLWRAGREV</sequence>
<dbReference type="Gene3D" id="3.30.9.10">
    <property type="entry name" value="D-Amino Acid Oxidase, subunit A, domain 2"/>
    <property type="match status" value="1"/>
</dbReference>
<protein>
    <submittedName>
        <fullName evidence="3">FAD dependent oxidoreductase</fullName>
    </submittedName>
</protein>
<feature type="domain" description="FAD dependent oxidoreductase" evidence="2">
    <location>
        <begin position="2"/>
        <end position="355"/>
    </location>
</feature>
<dbReference type="SUPFAM" id="SSF51905">
    <property type="entry name" value="FAD/NAD(P)-binding domain"/>
    <property type="match status" value="1"/>
</dbReference>
<proteinExistence type="predicted"/>
<accession>A0A090EAT2</accession>
<dbReference type="AlphaFoldDB" id="A0A090EAT2"/>
<evidence type="ECO:0000313" key="4">
    <source>
        <dbReference type="Proteomes" id="UP000045285"/>
    </source>
</evidence>
<dbReference type="InterPro" id="IPR006076">
    <property type="entry name" value="FAD-dep_OxRdtase"/>
</dbReference>
<dbReference type="Proteomes" id="UP000045285">
    <property type="component" value="Unassembled WGS sequence"/>
</dbReference>
<dbReference type="GO" id="GO:0005737">
    <property type="term" value="C:cytoplasm"/>
    <property type="evidence" value="ECO:0007669"/>
    <property type="project" value="TreeGrafter"/>
</dbReference>